<accession>A0A0P6YAB0</accession>
<dbReference type="Gene3D" id="1.20.120.450">
    <property type="entry name" value="dinb family like domain"/>
    <property type="match status" value="1"/>
</dbReference>
<dbReference type="InterPro" id="IPR034660">
    <property type="entry name" value="DinB/YfiT-like"/>
</dbReference>
<dbReference type="PATRIC" id="fig|869279.4.peg.2578"/>
<keyword evidence="3" id="KW-1185">Reference proteome</keyword>
<dbReference type="Pfam" id="PF12867">
    <property type="entry name" value="DinB_2"/>
    <property type="match status" value="1"/>
</dbReference>
<dbReference type="AlphaFoldDB" id="A0A0P6YAB0"/>
<dbReference type="OrthoDB" id="2374795at2"/>
<protein>
    <recommendedName>
        <fullName evidence="1">DinB-like domain-containing protein</fullName>
    </recommendedName>
</protein>
<evidence type="ECO:0000313" key="3">
    <source>
        <dbReference type="Proteomes" id="UP000050544"/>
    </source>
</evidence>
<dbReference type="EMBL" id="LGKO01000006">
    <property type="protein sequence ID" value="KPL82068.1"/>
    <property type="molecule type" value="Genomic_DNA"/>
</dbReference>
<dbReference type="Proteomes" id="UP000050544">
    <property type="component" value="Unassembled WGS sequence"/>
</dbReference>
<evidence type="ECO:0000313" key="2">
    <source>
        <dbReference type="EMBL" id="KPL82068.1"/>
    </source>
</evidence>
<proteinExistence type="predicted"/>
<feature type="domain" description="DinB-like" evidence="1">
    <location>
        <begin position="19"/>
        <end position="147"/>
    </location>
</feature>
<name>A0A0P6YAB0_9CHLR</name>
<gene>
    <name evidence="2" type="ORF">SE15_13225</name>
</gene>
<dbReference type="InterPro" id="IPR024775">
    <property type="entry name" value="DinB-like"/>
</dbReference>
<comment type="caution">
    <text evidence="2">The sequence shown here is derived from an EMBL/GenBank/DDBJ whole genome shotgun (WGS) entry which is preliminary data.</text>
</comment>
<organism evidence="2 3">
    <name type="scientific">Thermanaerothrix daxensis</name>
    <dbReference type="NCBI Taxonomy" id="869279"/>
    <lineage>
        <taxon>Bacteria</taxon>
        <taxon>Bacillati</taxon>
        <taxon>Chloroflexota</taxon>
        <taxon>Anaerolineae</taxon>
        <taxon>Anaerolineales</taxon>
        <taxon>Anaerolineaceae</taxon>
        <taxon>Thermanaerothrix</taxon>
    </lineage>
</organism>
<evidence type="ECO:0000259" key="1">
    <source>
        <dbReference type="Pfam" id="PF12867"/>
    </source>
</evidence>
<reference evidence="2 3" key="1">
    <citation type="submission" date="2015-07" db="EMBL/GenBank/DDBJ databases">
        <title>Whole genome sequence of Thermanaerothrix daxensis DSM 23592.</title>
        <authorList>
            <person name="Hemp J."/>
            <person name="Ward L.M."/>
            <person name="Pace L.A."/>
            <person name="Fischer W.W."/>
        </authorList>
    </citation>
    <scope>NUCLEOTIDE SEQUENCE [LARGE SCALE GENOMIC DNA]</scope>
    <source>
        <strain evidence="2 3">GNS-1</strain>
    </source>
</reference>
<dbReference type="STRING" id="869279.SE15_13225"/>
<sequence length="170" mass="19756">MHVKALFQDLAHAAGIIYSLMVEFPPEEARQRPAPGAWSALEVLGHLIEEERHDFRPRLEGVLFHPEQSWTPIDPASAPELAHYNQRDLDEVLSEFMRERERSVVWLDRIRETADWEATYPAPSGPIRAGDLLAAWVAHDTLHLRQLVELRYARQRRLAEPYRVDYAGEW</sequence>
<dbReference type="SUPFAM" id="SSF109854">
    <property type="entry name" value="DinB/YfiT-like putative metalloenzymes"/>
    <property type="match status" value="1"/>
</dbReference>
<dbReference type="RefSeq" id="WP_054522594.1">
    <property type="nucleotide sequence ID" value="NZ_LGKO01000006.1"/>
</dbReference>